<comment type="caution">
    <text evidence="6">The sequence shown here is derived from an EMBL/GenBank/DDBJ whole genome shotgun (WGS) entry which is preliminary data.</text>
</comment>
<evidence type="ECO:0000313" key="7">
    <source>
        <dbReference type="Proteomes" id="UP000602395"/>
    </source>
</evidence>
<dbReference type="InterPro" id="IPR000873">
    <property type="entry name" value="AMP-dep_synth/lig_dom"/>
</dbReference>
<dbReference type="Gene3D" id="3.30.559.30">
    <property type="entry name" value="Nonribosomal peptide synthetase, condensation domain"/>
    <property type="match status" value="2"/>
</dbReference>
<dbReference type="InterPro" id="IPR023213">
    <property type="entry name" value="CAT-like_dom_sf"/>
</dbReference>
<feature type="region of interest" description="Disordered" evidence="4">
    <location>
        <begin position="18"/>
        <end position="42"/>
    </location>
</feature>
<dbReference type="RefSeq" id="WP_190266690.1">
    <property type="nucleotide sequence ID" value="NZ_BAABAD010000004.1"/>
</dbReference>
<dbReference type="PANTHER" id="PTHR45527:SF1">
    <property type="entry name" value="FATTY ACID SYNTHASE"/>
    <property type="match status" value="1"/>
</dbReference>
<dbReference type="SUPFAM" id="SSF52777">
    <property type="entry name" value="CoA-dependent acyltransferases"/>
    <property type="match status" value="4"/>
</dbReference>
<dbReference type="InterPro" id="IPR006162">
    <property type="entry name" value="Ppantetheine_attach_site"/>
</dbReference>
<dbReference type="CDD" id="cd05930">
    <property type="entry name" value="A_NRPS"/>
    <property type="match status" value="1"/>
</dbReference>
<evidence type="ECO:0000256" key="2">
    <source>
        <dbReference type="ARBA" id="ARBA00022450"/>
    </source>
</evidence>
<evidence type="ECO:0000256" key="1">
    <source>
        <dbReference type="ARBA" id="ARBA00001957"/>
    </source>
</evidence>
<dbReference type="Gene3D" id="2.30.38.10">
    <property type="entry name" value="Luciferase, Domain 3"/>
    <property type="match status" value="1"/>
</dbReference>
<dbReference type="SUPFAM" id="SSF56801">
    <property type="entry name" value="Acetyl-CoA synthetase-like"/>
    <property type="match status" value="1"/>
</dbReference>
<dbReference type="Gene3D" id="1.10.1200.10">
    <property type="entry name" value="ACP-like"/>
    <property type="match status" value="2"/>
</dbReference>
<dbReference type="CDD" id="cd19531">
    <property type="entry name" value="LCL_NRPS-like"/>
    <property type="match status" value="1"/>
</dbReference>
<dbReference type="PROSITE" id="PS00455">
    <property type="entry name" value="AMP_BINDING"/>
    <property type="match status" value="1"/>
</dbReference>
<keyword evidence="3" id="KW-0597">Phosphoprotein</keyword>
<dbReference type="Proteomes" id="UP000602395">
    <property type="component" value="Unassembled WGS sequence"/>
</dbReference>
<dbReference type="NCBIfam" id="TIGR01733">
    <property type="entry name" value="AA-adenyl-dom"/>
    <property type="match status" value="1"/>
</dbReference>
<dbReference type="Pfam" id="PF00668">
    <property type="entry name" value="Condensation"/>
    <property type="match status" value="2"/>
</dbReference>
<dbReference type="InterPro" id="IPR045851">
    <property type="entry name" value="AMP-bd_C_sf"/>
</dbReference>
<dbReference type="Gene3D" id="3.30.300.30">
    <property type="match status" value="1"/>
</dbReference>
<dbReference type="Gene3D" id="3.40.50.980">
    <property type="match status" value="2"/>
</dbReference>
<dbReference type="InterPro" id="IPR010071">
    <property type="entry name" value="AA_adenyl_dom"/>
</dbReference>
<dbReference type="PROSITE" id="PS00012">
    <property type="entry name" value="PHOSPHOPANTETHEINE"/>
    <property type="match status" value="2"/>
</dbReference>
<dbReference type="InterPro" id="IPR036736">
    <property type="entry name" value="ACP-like_sf"/>
</dbReference>
<gene>
    <name evidence="6" type="ORF">IDF66_09740</name>
</gene>
<keyword evidence="2" id="KW-0596">Phosphopantetheine</keyword>
<organism evidence="6 7">
    <name type="scientific">Gordonia hankookensis</name>
    <dbReference type="NCBI Taxonomy" id="589403"/>
    <lineage>
        <taxon>Bacteria</taxon>
        <taxon>Bacillati</taxon>
        <taxon>Actinomycetota</taxon>
        <taxon>Actinomycetes</taxon>
        <taxon>Mycobacteriales</taxon>
        <taxon>Gordoniaceae</taxon>
        <taxon>Gordonia</taxon>
    </lineage>
</organism>
<dbReference type="SMART" id="SM00823">
    <property type="entry name" value="PKS_PP"/>
    <property type="match status" value="2"/>
</dbReference>
<sequence length="1769" mass="187751">MADDLLQRKKELLRQRLAADGLGRDSGGGPVALPARPAGSTSPLASAQRRLWFVSHRDPSDTSLNVGVAYRLDGPLDAGRLRAAFDGVVARHETLRSTYELGHDGEPVVRHHAPGAMPWQEVDLAELTGRARDRRLQVLARREFGTAFDLTSQFPIRLLLARLADDEHIVMLTVHHICWDDESWSVLFDEVNSAYHAAAGSSTRPALARQYVDLPPTDPESVADDLRYWRDQMTPTPEPLALPVGTHPARVERASGRVTRALPADLGRRVEDFARASSVSPFTVHAAVTDALIHRTTGATDFTVAVPVTHRPGDAADLIGYFGNTILTRTRLAPTDSLAALTAAAGERLVTGFAHQNAPVDAVVGALNPDRGAGGDGLAQLVSVSLSTRRQASGLALDGITSTYLDELGTPNAQLPLEFAVITGEQSQIELQYDAALFADDVAAGIADAYVHLLDQALAAPDRPIRDLEILDPAAFARVLEASTGRRANVADTTVVELFAAAVLARADHEAVVSDDVVLTYRQLDERSNRLAHWMLASGVETEDLVGLRLGGSVGFVVAALAVLKAGAAYLPIDPDYPSDRTQFLVDDAAPRLVLDADALAAAETEAAECPTDAPDDGIRRTPLRPDNLAYVIYTSGSTGTPKGVPVAHKAIADHLIGFGAGEVLSPDDRLVQTSSVSFDASMFEVFCTLAVGATLVIPKPRAVQDISYMADLLVRQRVTVMHMVPTLLSTLLMVPEVKQWTMLRTVPVGGEAFSGEVADSFTTTFDAALSNNYGPTEAVVAATHYPVDGPQGSSIVPIGTPNTNVTSYLLDAGLHLVPDGVVGEIYLGGSQLARGYLGRGSLTASRFVADPFGRGGRLYRTGDLARRNGNGDLEFVGRADEQVKVRGYRIELGEVEAALVDHPDVAHAVAVVDAADSGARLLGYVIPQEHAGSAIDLDDVLRHARSAVPDHLVPAALAVIDEIPLTTHGKLDRGALPVITAVVRSDRAPRTPTERRVAAVYAELFGRDDITAGSSFFDLGGHSLLAARLVTTLVTEFGIDVDVRLPLDNPTVEGLAAAVNTAVREEFGIDLDELGDLDEVGADLPSTGGATSSVSIGRPPLEHVERPEAVPLSFSQLAMWFQHRFEGPGAAGNIPLALRIDGPLDVDALGAALCDVVDRHESLRTTFVERDGLPTARVGERPEIDLPVVTVGGAEERDAALVAAREHVFDLAAGPLLTPTLLRENETTQVLSLIIHHMVIDHWSTDVLISDLVAAYRARAAGAQPELVAPTLTYTDYALWQHQVFPVGTGTPEGVDGPADFGRRQIEHWRTALAGQPDEITVSPDRPRPQALTKAGVLADLSVTPEARQRLRRVADAAGATEFMTVTAALTGLLSRLGGGDDIAVGTPVAGRVDPGSDDLIGLYANMVVLRTRTDGTPTVRELIGRSRDVVLDAFAHQDVPIERLVEAINPRRTRSRNPLFQSMIHFRDRDQNDWGRPLDDDGATTVTLLSVEQDTSFLDLNAILTVTEDGGLEGRVVGSADLYDQETIDGIAAAFAAMLESFGAEPDTALTAIALPDLPGVLTADRHGDDPAALARLIVAERPRRVHAAPRTLAALQHTGSTDLGSVREWVVTEAGAGSSLAESLAALSPGSRLTDPYGQVAPAVVAMAQTAGGGAETPTEERLIGILTDLLGVDGLGRDDNFFAVGGDSVISIQWSARAAAEGLPLAPQQIFDHYTIAELAAAVDAVEAQDTTGGGVDDAEAAPMSASGLSEDMLQSLGAAWKSQR</sequence>
<dbReference type="Pfam" id="PF00501">
    <property type="entry name" value="AMP-binding"/>
    <property type="match status" value="1"/>
</dbReference>
<feature type="domain" description="Carrier" evidence="5">
    <location>
        <begin position="1657"/>
        <end position="1731"/>
    </location>
</feature>
<comment type="cofactor">
    <cofactor evidence="1">
        <name>pantetheine 4'-phosphate</name>
        <dbReference type="ChEBI" id="CHEBI:47942"/>
    </cofactor>
</comment>
<dbReference type="EMBL" id="JACWMS010000002">
    <property type="protein sequence ID" value="MBD1319868.1"/>
    <property type="molecule type" value="Genomic_DNA"/>
</dbReference>
<feature type="domain" description="Carrier" evidence="5">
    <location>
        <begin position="989"/>
        <end position="1064"/>
    </location>
</feature>
<evidence type="ECO:0000256" key="3">
    <source>
        <dbReference type="ARBA" id="ARBA00022553"/>
    </source>
</evidence>
<evidence type="ECO:0000313" key="6">
    <source>
        <dbReference type="EMBL" id="MBD1319868.1"/>
    </source>
</evidence>
<dbReference type="PANTHER" id="PTHR45527">
    <property type="entry name" value="NONRIBOSOMAL PEPTIDE SYNTHETASE"/>
    <property type="match status" value="1"/>
</dbReference>
<keyword evidence="7" id="KW-1185">Reference proteome</keyword>
<dbReference type="Pfam" id="PF13193">
    <property type="entry name" value="AMP-binding_C"/>
    <property type="match status" value="1"/>
</dbReference>
<dbReference type="InterPro" id="IPR001242">
    <property type="entry name" value="Condensation_dom"/>
</dbReference>
<protein>
    <submittedName>
        <fullName evidence="6">Amino acid adenylation domain-containing protein</fullName>
    </submittedName>
</protein>
<dbReference type="SUPFAM" id="SSF47336">
    <property type="entry name" value="ACP-like"/>
    <property type="match status" value="2"/>
</dbReference>
<reference evidence="6 7" key="1">
    <citation type="submission" date="2020-09" db="EMBL/GenBank/DDBJ databases">
        <title>Novel species in genus Gordonia.</title>
        <authorList>
            <person name="Zhang G."/>
        </authorList>
    </citation>
    <scope>NUCLEOTIDE SEQUENCE [LARGE SCALE GENOMIC DNA]</scope>
    <source>
        <strain evidence="6 7">ON-33</strain>
    </source>
</reference>
<dbReference type="Pfam" id="PF00550">
    <property type="entry name" value="PP-binding"/>
    <property type="match status" value="2"/>
</dbReference>
<evidence type="ECO:0000259" key="5">
    <source>
        <dbReference type="PROSITE" id="PS50075"/>
    </source>
</evidence>
<name>A0ABR7WAN5_9ACTN</name>
<accession>A0ABR7WAN5</accession>
<dbReference type="Gene3D" id="3.30.559.10">
    <property type="entry name" value="Chloramphenicol acetyltransferase-like domain"/>
    <property type="match status" value="2"/>
</dbReference>
<dbReference type="InterPro" id="IPR009081">
    <property type="entry name" value="PP-bd_ACP"/>
</dbReference>
<evidence type="ECO:0000256" key="4">
    <source>
        <dbReference type="SAM" id="MobiDB-lite"/>
    </source>
</evidence>
<dbReference type="InterPro" id="IPR025110">
    <property type="entry name" value="AMP-bd_C"/>
</dbReference>
<dbReference type="SMART" id="SM01294">
    <property type="entry name" value="PKS_PP_betabranch"/>
    <property type="match status" value="1"/>
</dbReference>
<proteinExistence type="predicted"/>
<dbReference type="PROSITE" id="PS50075">
    <property type="entry name" value="CARRIER"/>
    <property type="match status" value="2"/>
</dbReference>
<dbReference type="InterPro" id="IPR020806">
    <property type="entry name" value="PKS_PP-bd"/>
</dbReference>
<dbReference type="InterPro" id="IPR020845">
    <property type="entry name" value="AMP-binding_CS"/>
</dbReference>